<dbReference type="AlphaFoldDB" id="A0A5N5P2Y2"/>
<evidence type="ECO:0000259" key="7">
    <source>
        <dbReference type="PROSITE" id="PS51713"/>
    </source>
</evidence>
<dbReference type="Gene3D" id="3.30.300.20">
    <property type="match status" value="1"/>
</dbReference>
<keyword evidence="1 5" id="KW-0547">Nucleotide-binding</keyword>
<dbReference type="CDD" id="cd22534">
    <property type="entry name" value="KH-II_Era"/>
    <property type="match status" value="1"/>
</dbReference>
<evidence type="ECO:0000256" key="4">
    <source>
        <dbReference type="PROSITE-ProRule" id="PRU00118"/>
    </source>
</evidence>
<dbReference type="SUPFAM" id="SSF54814">
    <property type="entry name" value="Prokaryotic type KH domain (KH-domain type II)"/>
    <property type="match status" value="1"/>
</dbReference>
<dbReference type="InterPro" id="IPR009019">
    <property type="entry name" value="KH_sf_prok-type"/>
</dbReference>
<feature type="region of interest" description="G5" evidence="5">
    <location>
        <begin position="328"/>
        <end position="330"/>
    </location>
</feature>
<dbReference type="CDD" id="cd04163">
    <property type="entry name" value="Era"/>
    <property type="match status" value="1"/>
</dbReference>
<dbReference type="InterPro" id="IPR015946">
    <property type="entry name" value="KH_dom-like_a/b"/>
</dbReference>
<comment type="caution">
    <text evidence="8">The sequence shown here is derived from an EMBL/GenBank/DDBJ whole genome shotgun (WGS) entry which is preliminary data.</text>
</comment>
<evidence type="ECO:0008006" key="10">
    <source>
        <dbReference type="Google" id="ProtNLM"/>
    </source>
</evidence>
<evidence type="ECO:0000256" key="3">
    <source>
        <dbReference type="ARBA" id="ARBA00023134"/>
    </source>
</evidence>
<dbReference type="GO" id="GO:0019843">
    <property type="term" value="F:rRNA binding"/>
    <property type="evidence" value="ECO:0007669"/>
    <property type="project" value="TreeGrafter"/>
</dbReference>
<feature type="region of interest" description="G2" evidence="5">
    <location>
        <begin position="173"/>
        <end position="177"/>
    </location>
</feature>
<dbReference type="FunFam" id="3.30.300.20:FF:000017">
    <property type="entry name" value="GTP-binding protein ERG"/>
    <property type="match status" value="1"/>
</dbReference>
<dbReference type="PROSITE" id="PS51713">
    <property type="entry name" value="G_ERA"/>
    <property type="match status" value="1"/>
</dbReference>
<protein>
    <recommendedName>
        <fullName evidence="10">Era-type G domain-containing protein</fullName>
    </recommendedName>
</protein>
<dbReference type="GO" id="GO:0000028">
    <property type="term" value="P:ribosomal small subunit assembly"/>
    <property type="evidence" value="ECO:0007669"/>
    <property type="project" value="TreeGrafter"/>
</dbReference>
<dbReference type="InterPro" id="IPR005662">
    <property type="entry name" value="GTPase_Era-like"/>
</dbReference>
<dbReference type="PANTHER" id="PTHR42698:SF1">
    <property type="entry name" value="GTPASE ERA, MITOCHONDRIAL"/>
    <property type="match status" value="1"/>
</dbReference>
<keyword evidence="9" id="KW-1185">Reference proteome</keyword>
<evidence type="ECO:0000256" key="2">
    <source>
        <dbReference type="ARBA" id="ARBA00022884"/>
    </source>
</evidence>
<feature type="region of interest" description="G1" evidence="5">
    <location>
        <begin position="147"/>
        <end position="154"/>
    </location>
</feature>
<sequence>MKSLRALRIVSTLASKPPPFLYTNQNLLSHFFSAQPDQNESENDISDSVFDSTHYMIDSSFDNNSNTVSTPHKEPTWDEKYRERVDKLVFKKETQKGKLQILEEQEEQRRRLLAKALLEAALERPDEEEDGEVREEDQKSLSVGVIGAPNAGKSALTNFMVGTKVAAVSRKTNTTTHEVLGVMTDGDTQICFFDTPGLMVNNRGYPYKDMKTRVESAWSSVDLYDVLMVIFDVHRHLTSAVGDKLLHYVNTVLLRVILGSLIKDPSVHLFRPDSRVVGLIKCMGAQANPKQKRVLCMNKIDLVEKKKDLLKVVEEFKDLPGYDRHFMISGLKGSGVKHLNQYLMEQAVKRPWDEDPLSMSEEVMKNISLEVVRERLLDHVHQEIPYGIDHRLMDWKELRDGSLRIEQHFVTPKLSQRKILVGKKGSKIGRIGVEANEELRSIFKREVHLILQLCSVVGLRLFDETVYTIKAPKHNG</sequence>
<dbReference type="InterPro" id="IPR006073">
    <property type="entry name" value="GTP-bd"/>
</dbReference>
<dbReference type="GO" id="GO:0043024">
    <property type="term" value="F:ribosomal small subunit binding"/>
    <property type="evidence" value="ECO:0007669"/>
    <property type="project" value="TreeGrafter"/>
</dbReference>
<dbReference type="PANTHER" id="PTHR42698">
    <property type="entry name" value="GTPASE ERA"/>
    <property type="match status" value="1"/>
</dbReference>
<dbReference type="Pfam" id="PF07650">
    <property type="entry name" value="KH_2"/>
    <property type="match status" value="1"/>
</dbReference>
<evidence type="ECO:0000256" key="5">
    <source>
        <dbReference type="PROSITE-ProRule" id="PRU01050"/>
    </source>
</evidence>
<dbReference type="EMBL" id="VDCV01000001">
    <property type="protein sequence ID" value="KAB5574085.1"/>
    <property type="molecule type" value="Genomic_DNA"/>
</dbReference>
<evidence type="ECO:0000256" key="1">
    <source>
        <dbReference type="ARBA" id="ARBA00022741"/>
    </source>
</evidence>
<accession>A0A5N5P2Y2</accession>
<dbReference type="Pfam" id="PF01926">
    <property type="entry name" value="MMR_HSR1"/>
    <property type="match status" value="1"/>
</dbReference>
<dbReference type="InterPro" id="IPR030388">
    <property type="entry name" value="G_ERA_dom"/>
</dbReference>
<dbReference type="InterPro" id="IPR027417">
    <property type="entry name" value="P-loop_NTPase"/>
</dbReference>
<evidence type="ECO:0000313" key="9">
    <source>
        <dbReference type="Proteomes" id="UP000326939"/>
    </source>
</evidence>
<dbReference type="Proteomes" id="UP000326939">
    <property type="component" value="Chromosome 1"/>
</dbReference>
<evidence type="ECO:0000259" key="6">
    <source>
        <dbReference type="PROSITE" id="PS50823"/>
    </source>
</evidence>
<organism evidence="8 9">
    <name type="scientific">Salix brachista</name>
    <dbReference type="NCBI Taxonomy" id="2182728"/>
    <lineage>
        <taxon>Eukaryota</taxon>
        <taxon>Viridiplantae</taxon>
        <taxon>Streptophyta</taxon>
        <taxon>Embryophyta</taxon>
        <taxon>Tracheophyta</taxon>
        <taxon>Spermatophyta</taxon>
        <taxon>Magnoliopsida</taxon>
        <taxon>eudicotyledons</taxon>
        <taxon>Gunneridae</taxon>
        <taxon>Pentapetalae</taxon>
        <taxon>rosids</taxon>
        <taxon>fabids</taxon>
        <taxon>Malpighiales</taxon>
        <taxon>Salicaceae</taxon>
        <taxon>Saliceae</taxon>
        <taxon>Salix</taxon>
    </lineage>
</organism>
<dbReference type="PROSITE" id="PS50823">
    <property type="entry name" value="KH_TYPE_2"/>
    <property type="match status" value="1"/>
</dbReference>
<dbReference type="GO" id="GO:0005525">
    <property type="term" value="F:GTP binding"/>
    <property type="evidence" value="ECO:0007669"/>
    <property type="project" value="UniProtKB-UniRule"/>
</dbReference>
<gene>
    <name evidence="8" type="ORF">DKX38_001279</name>
</gene>
<name>A0A5N5P2Y2_9ROSI</name>
<evidence type="ECO:0000313" key="8">
    <source>
        <dbReference type="EMBL" id="KAB5574085.1"/>
    </source>
</evidence>
<feature type="domain" description="Era-type G" evidence="7">
    <location>
        <begin position="139"/>
        <end position="349"/>
    </location>
</feature>
<proteinExistence type="inferred from homology"/>
<dbReference type="HAMAP" id="MF_00367">
    <property type="entry name" value="GTPase_Era"/>
    <property type="match status" value="1"/>
</dbReference>
<reference evidence="9" key="1">
    <citation type="journal article" date="2019" name="Gigascience">
        <title>De novo genome assembly of the endangered Acer yangbiense, a plant species with extremely small populations endemic to Yunnan Province, China.</title>
        <authorList>
            <person name="Yang J."/>
            <person name="Wariss H.M."/>
            <person name="Tao L."/>
            <person name="Zhang R."/>
            <person name="Yun Q."/>
            <person name="Hollingsworth P."/>
            <person name="Dao Z."/>
            <person name="Luo G."/>
            <person name="Guo H."/>
            <person name="Ma Y."/>
            <person name="Sun W."/>
        </authorList>
    </citation>
    <scope>NUCLEOTIDE SEQUENCE [LARGE SCALE GENOMIC DNA]</scope>
    <source>
        <strain evidence="9">cv. br00</strain>
    </source>
</reference>
<feature type="domain" description="KH type-2" evidence="6">
    <location>
        <begin position="380"/>
        <end position="457"/>
    </location>
</feature>
<keyword evidence="3 5" id="KW-0342">GTP-binding</keyword>
<feature type="region of interest" description="G3" evidence="5">
    <location>
        <begin position="194"/>
        <end position="197"/>
    </location>
</feature>
<dbReference type="Gene3D" id="3.40.50.300">
    <property type="entry name" value="P-loop containing nucleotide triphosphate hydrolases"/>
    <property type="match status" value="1"/>
</dbReference>
<dbReference type="SUPFAM" id="SSF52540">
    <property type="entry name" value="P-loop containing nucleoside triphosphate hydrolases"/>
    <property type="match status" value="1"/>
</dbReference>
<feature type="region of interest" description="G4" evidence="5">
    <location>
        <begin position="298"/>
        <end position="301"/>
    </location>
</feature>
<comment type="similarity">
    <text evidence="5">Belongs to the TRAFAC class TrmE-Era-EngA-EngB-Septin-like GTPase superfamily. Era GTPase family.</text>
</comment>
<dbReference type="InterPro" id="IPR004044">
    <property type="entry name" value="KH_dom_type_2"/>
</dbReference>
<keyword evidence="2 4" id="KW-0694">RNA-binding</keyword>